<evidence type="ECO:0000256" key="4">
    <source>
        <dbReference type="RuleBase" id="RU361235"/>
    </source>
</evidence>
<feature type="chain" id="PRO_5038172924" description="Carboxylic ester hydrolase" evidence="4">
    <location>
        <begin position="37"/>
        <end position="590"/>
    </location>
</feature>
<keyword evidence="2" id="KW-1015">Disulfide bond</keyword>
<dbReference type="InterPro" id="IPR019826">
    <property type="entry name" value="Carboxylesterase_B_AS"/>
</dbReference>
<evidence type="ECO:0000259" key="5">
    <source>
        <dbReference type="Pfam" id="PF00135"/>
    </source>
</evidence>
<gene>
    <name evidence="6" type="ORF">O3G_MSEX013131</name>
</gene>
<comment type="similarity">
    <text evidence="4">Belongs to the type-B carboxylesterase/lipase family.</text>
</comment>
<dbReference type="InterPro" id="IPR050309">
    <property type="entry name" value="Type-B_Carboxylest/Lipase"/>
</dbReference>
<name>A0A921ZQD3_MANSE</name>
<dbReference type="PROSITE" id="PS00122">
    <property type="entry name" value="CARBOXYLESTERASE_B_1"/>
    <property type="match status" value="1"/>
</dbReference>
<keyword evidence="3" id="KW-0325">Glycoprotein</keyword>
<dbReference type="PANTHER" id="PTHR11559">
    <property type="entry name" value="CARBOXYLESTERASE"/>
    <property type="match status" value="1"/>
</dbReference>
<keyword evidence="4" id="KW-0732">Signal</keyword>
<evidence type="ECO:0000256" key="3">
    <source>
        <dbReference type="ARBA" id="ARBA00023180"/>
    </source>
</evidence>
<feature type="domain" description="Carboxylesterase type B" evidence="5">
    <location>
        <begin position="41"/>
        <end position="545"/>
    </location>
</feature>
<dbReference type="EC" id="3.1.1.-" evidence="4"/>
<evidence type="ECO:0000313" key="7">
    <source>
        <dbReference type="Proteomes" id="UP000791440"/>
    </source>
</evidence>
<keyword evidence="4" id="KW-0378">Hydrolase</keyword>
<dbReference type="EMBL" id="JH668824">
    <property type="protein sequence ID" value="KAG6462237.1"/>
    <property type="molecule type" value="Genomic_DNA"/>
</dbReference>
<dbReference type="InterPro" id="IPR002018">
    <property type="entry name" value="CarbesteraseB"/>
</dbReference>
<proteinExistence type="inferred from homology"/>
<accession>A0A921ZQD3</accession>
<dbReference type="GO" id="GO:0052689">
    <property type="term" value="F:carboxylic ester hydrolase activity"/>
    <property type="evidence" value="ECO:0007669"/>
    <property type="project" value="UniProtKB-KW"/>
</dbReference>
<reference evidence="6" key="2">
    <citation type="submission" date="2020-12" db="EMBL/GenBank/DDBJ databases">
        <authorList>
            <person name="Kanost M."/>
        </authorList>
    </citation>
    <scope>NUCLEOTIDE SEQUENCE</scope>
</reference>
<comment type="caution">
    <text evidence="6">The sequence shown here is derived from an EMBL/GenBank/DDBJ whole genome shotgun (WGS) entry which is preliminary data.</text>
</comment>
<dbReference type="Proteomes" id="UP000791440">
    <property type="component" value="Unassembled WGS sequence"/>
</dbReference>
<reference evidence="6" key="1">
    <citation type="journal article" date="2016" name="Insect Biochem. Mol. Biol.">
        <title>Multifaceted biological insights from a draft genome sequence of the tobacco hornworm moth, Manduca sexta.</title>
        <authorList>
            <person name="Kanost M.R."/>
            <person name="Arrese E.L."/>
            <person name="Cao X."/>
            <person name="Chen Y.R."/>
            <person name="Chellapilla S."/>
            <person name="Goldsmith M.R."/>
            <person name="Grosse-Wilde E."/>
            <person name="Heckel D.G."/>
            <person name="Herndon N."/>
            <person name="Jiang H."/>
            <person name="Papanicolaou A."/>
            <person name="Qu J."/>
            <person name="Soulages J.L."/>
            <person name="Vogel H."/>
            <person name="Walters J."/>
            <person name="Waterhouse R.M."/>
            <person name="Ahn S.J."/>
            <person name="Almeida F.C."/>
            <person name="An C."/>
            <person name="Aqrawi P."/>
            <person name="Bretschneider A."/>
            <person name="Bryant W.B."/>
            <person name="Bucks S."/>
            <person name="Chao H."/>
            <person name="Chevignon G."/>
            <person name="Christen J.M."/>
            <person name="Clarke D.F."/>
            <person name="Dittmer N.T."/>
            <person name="Ferguson L.C.F."/>
            <person name="Garavelou S."/>
            <person name="Gordon K.H.J."/>
            <person name="Gunaratna R.T."/>
            <person name="Han Y."/>
            <person name="Hauser F."/>
            <person name="He Y."/>
            <person name="Heidel-Fischer H."/>
            <person name="Hirsh A."/>
            <person name="Hu Y."/>
            <person name="Jiang H."/>
            <person name="Kalra D."/>
            <person name="Klinner C."/>
            <person name="Konig C."/>
            <person name="Kovar C."/>
            <person name="Kroll A.R."/>
            <person name="Kuwar S.S."/>
            <person name="Lee S.L."/>
            <person name="Lehman R."/>
            <person name="Li K."/>
            <person name="Li Z."/>
            <person name="Liang H."/>
            <person name="Lovelace S."/>
            <person name="Lu Z."/>
            <person name="Mansfield J.H."/>
            <person name="McCulloch K.J."/>
            <person name="Mathew T."/>
            <person name="Morton B."/>
            <person name="Muzny D.M."/>
            <person name="Neunemann D."/>
            <person name="Ongeri F."/>
            <person name="Pauchet Y."/>
            <person name="Pu L.L."/>
            <person name="Pyrousis I."/>
            <person name="Rao X.J."/>
            <person name="Redding A."/>
            <person name="Roesel C."/>
            <person name="Sanchez-Gracia A."/>
            <person name="Schaack S."/>
            <person name="Shukla A."/>
            <person name="Tetreau G."/>
            <person name="Wang Y."/>
            <person name="Xiong G.H."/>
            <person name="Traut W."/>
            <person name="Walsh T.K."/>
            <person name="Worley K.C."/>
            <person name="Wu D."/>
            <person name="Wu W."/>
            <person name="Wu Y.Q."/>
            <person name="Zhang X."/>
            <person name="Zou Z."/>
            <person name="Zucker H."/>
            <person name="Briscoe A.D."/>
            <person name="Burmester T."/>
            <person name="Clem R.J."/>
            <person name="Feyereisen R."/>
            <person name="Grimmelikhuijzen C.J.P."/>
            <person name="Hamodrakas S.J."/>
            <person name="Hansson B.S."/>
            <person name="Huguet E."/>
            <person name="Jermiin L.S."/>
            <person name="Lan Q."/>
            <person name="Lehman H.K."/>
            <person name="Lorenzen M."/>
            <person name="Merzendorfer H."/>
            <person name="Michalopoulos I."/>
            <person name="Morton D.B."/>
            <person name="Muthukrishnan S."/>
            <person name="Oakeshott J.G."/>
            <person name="Palmer W."/>
            <person name="Park Y."/>
            <person name="Passarelli A.L."/>
            <person name="Rozas J."/>
            <person name="Schwartz L.M."/>
            <person name="Smith W."/>
            <person name="Southgate A."/>
            <person name="Vilcinskas A."/>
            <person name="Vogt R."/>
            <person name="Wang P."/>
            <person name="Werren J."/>
            <person name="Yu X.Q."/>
            <person name="Zhou J.J."/>
            <person name="Brown S.J."/>
            <person name="Scherer S.E."/>
            <person name="Richards S."/>
            <person name="Blissard G.W."/>
        </authorList>
    </citation>
    <scope>NUCLEOTIDE SEQUENCE</scope>
</reference>
<dbReference type="Pfam" id="PF00135">
    <property type="entry name" value="COesterase"/>
    <property type="match status" value="1"/>
</dbReference>
<keyword evidence="7" id="KW-1185">Reference proteome</keyword>
<feature type="signal peptide" evidence="4">
    <location>
        <begin position="1"/>
        <end position="36"/>
    </location>
</feature>
<sequence length="590" mass="66197">MLRWYIYIKPSSMYLPHSVKMLCLLVLLGAAATATAQTAESRVVTTHHGPIRGYKDPDGSMYSFYDVPYATVPTGRDKFKAPLPPPTWTQPFEAVYRGVICPQLVMMIPEPYIMQEDCLVANIFVPDTDDTNLPVVVNVHGGGFVSGSGSSLQYTNFVKNNNMIFITFNYRLGAYGFLCLGTENVPGNAGMKDQAALLRWVNQNIAQFGGNPNDVTVMGCSAGGISTDLLTISNMTRSLFHRAIPESGCTYGAIAIQYDPIQNAKDYARLLNYSNVNDIAALEEFYMTVPAAMLAMQSISTLSLPDSSLTFTACLERDVGVEMFLQDDPADILRNGDFPAMPLLYGLSKDEGMFRLPYVQDGWLSKMNEHFSDYLPNDLEFKSVEEKERVTNTVRTFYFGYKPVDTSTILEYVDYYTDVMLGYRMMKGLTLRLDAKDQPIYLYRYSFVDENTSPILFTNVMGINHCEQFNIMTDHNTTGKTDAYINMQNMIRSLWTNFILTGKPVPDGSSLPTWPATNITRTPYMDLGPVVRLENSMFGARFELWDGIYKKHYRKPMRPNPTMPGSAAGVASNVYVLSLVVCSLASRYFY</sequence>
<keyword evidence="1" id="KW-0719">Serine esterase</keyword>
<dbReference type="AlphaFoldDB" id="A0A921ZQD3"/>
<organism evidence="6 7">
    <name type="scientific">Manduca sexta</name>
    <name type="common">Tobacco hawkmoth</name>
    <name type="synonym">Tobacco hornworm</name>
    <dbReference type="NCBI Taxonomy" id="7130"/>
    <lineage>
        <taxon>Eukaryota</taxon>
        <taxon>Metazoa</taxon>
        <taxon>Ecdysozoa</taxon>
        <taxon>Arthropoda</taxon>
        <taxon>Hexapoda</taxon>
        <taxon>Insecta</taxon>
        <taxon>Pterygota</taxon>
        <taxon>Neoptera</taxon>
        <taxon>Endopterygota</taxon>
        <taxon>Lepidoptera</taxon>
        <taxon>Glossata</taxon>
        <taxon>Ditrysia</taxon>
        <taxon>Bombycoidea</taxon>
        <taxon>Sphingidae</taxon>
        <taxon>Sphinginae</taxon>
        <taxon>Sphingini</taxon>
        <taxon>Manduca</taxon>
    </lineage>
</organism>
<evidence type="ECO:0000313" key="6">
    <source>
        <dbReference type="EMBL" id="KAG6462237.1"/>
    </source>
</evidence>
<protein>
    <recommendedName>
        <fullName evidence="4">Carboxylic ester hydrolase</fullName>
        <ecNumber evidence="4">3.1.1.-</ecNumber>
    </recommendedName>
</protein>
<evidence type="ECO:0000256" key="2">
    <source>
        <dbReference type="ARBA" id="ARBA00023157"/>
    </source>
</evidence>
<evidence type="ECO:0000256" key="1">
    <source>
        <dbReference type="ARBA" id="ARBA00022487"/>
    </source>
</evidence>